<reference evidence="1 2" key="1">
    <citation type="submission" date="2018-11" db="EMBL/GenBank/DDBJ databases">
        <title>Genomic Encyclopedia of Type Strains, Phase IV (KMG-IV): sequencing the most valuable type-strain genomes for metagenomic binning, comparative biology and taxonomic classification.</title>
        <authorList>
            <person name="Goeker M."/>
        </authorList>
    </citation>
    <scope>NUCLEOTIDE SEQUENCE [LARGE SCALE GENOMIC DNA]</scope>
    <source>
        <strain evidence="1 2">DSM 100275</strain>
    </source>
</reference>
<comment type="caution">
    <text evidence="1">The sequence shown here is derived from an EMBL/GenBank/DDBJ whole genome shotgun (WGS) entry which is preliminary data.</text>
</comment>
<dbReference type="Proteomes" id="UP000276634">
    <property type="component" value="Unassembled WGS sequence"/>
</dbReference>
<name>A0A3N1Y8Z2_9GAMM</name>
<proteinExistence type="predicted"/>
<dbReference type="EMBL" id="RJVI01000001">
    <property type="protein sequence ID" value="ROR35011.1"/>
    <property type="molecule type" value="Genomic_DNA"/>
</dbReference>
<sequence>MSNDVREAISDAVLRLLRPLVRILLRNGVSFKEFAELAKWVFVDVAAKEFGIPGRKQTNSRISVITGLTRKEVLRIQRLPGPRSDETEKRYNRAARVIAGWVRDHRFADETGRPAVLPFDGEGASFSALVRRYSGDIPPRAILDELVRVGAVERTADGAVRLLTKAYVPRTGEVDKLGILGTDVALLIATIDHNLRHEPPATRFQRKVLYDNLPAEVLPKLRALVEERGQGVLEELDQWLAAHDRDVNPHAEGTGRKVAGVGIYYFEEDYATSPVADRETEDDPR</sequence>
<evidence type="ECO:0000313" key="1">
    <source>
        <dbReference type="EMBL" id="ROR35011.1"/>
    </source>
</evidence>
<protein>
    <submittedName>
        <fullName evidence="1">Uncharacterized protein</fullName>
    </submittedName>
</protein>
<keyword evidence="2" id="KW-1185">Reference proteome</keyword>
<dbReference type="AlphaFoldDB" id="A0A3N1Y8Z2"/>
<accession>A0A3N1Y8Z2</accession>
<dbReference type="OrthoDB" id="6356376at2"/>
<dbReference type="InterPro" id="IPR045445">
    <property type="entry name" value="DUF6502"/>
</dbReference>
<gene>
    <name evidence="1" type="ORF">EDC57_0928</name>
</gene>
<dbReference type="Pfam" id="PF20112">
    <property type="entry name" value="DUF6502"/>
    <property type="match status" value="1"/>
</dbReference>
<evidence type="ECO:0000313" key="2">
    <source>
        <dbReference type="Proteomes" id="UP000276634"/>
    </source>
</evidence>
<dbReference type="RefSeq" id="WP_123400662.1">
    <property type="nucleotide sequence ID" value="NZ_RJVI01000001.1"/>
</dbReference>
<organism evidence="1 2">
    <name type="scientific">Inmirania thermothiophila</name>
    <dbReference type="NCBI Taxonomy" id="1750597"/>
    <lineage>
        <taxon>Bacteria</taxon>
        <taxon>Pseudomonadati</taxon>
        <taxon>Pseudomonadota</taxon>
        <taxon>Gammaproteobacteria</taxon>
        <taxon>Chromatiales</taxon>
        <taxon>Ectothiorhodospiraceae</taxon>
        <taxon>Inmirania</taxon>
    </lineage>
</organism>